<dbReference type="OrthoDB" id="17212at2759"/>
<sequence>MSGTDDHETHEPTNTYALLVPHPSLFSVDILELLYAFYGKFGTILHWAPVKGLGRVIIVWDRVDAGRSAREIGGGSLTIGNRENILGDGTDASKRQQGLTLRLFPLPATSQSILLNLAQEGMESSTPHNPENPDPNRLLPPAHPRNFLVSPPGSPPEGWEPIVEDAPNDQTLASDLIKALDSLQVDPNNVHRTRWIGSDDDSEADGVQGPGIDVILETSSGFTVAVQAPPELETNSAEVVDQVEYLFDSDARVGAASGISGERATVDSMQGRYQSSAGWRTPGLGERTYSGRPTPTARPPVA</sequence>
<evidence type="ECO:0008006" key="5">
    <source>
        <dbReference type="Google" id="ProtNLM"/>
    </source>
</evidence>
<feature type="region of interest" description="Disordered" evidence="2">
    <location>
        <begin position="265"/>
        <end position="302"/>
    </location>
</feature>
<organism evidence="3 4">
    <name type="scientific">Filobasidium floriforme</name>
    <dbReference type="NCBI Taxonomy" id="5210"/>
    <lineage>
        <taxon>Eukaryota</taxon>
        <taxon>Fungi</taxon>
        <taxon>Dikarya</taxon>
        <taxon>Basidiomycota</taxon>
        <taxon>Agaricomycotina</taxon>
        <taxon>Tremellomycetes</taxon>
        <taxon>Filobasidiales</taxon>
        <taxon>Filobasidiaceae</taxon>
        <taxon>Filobasidium</taxon>
    </lineage>
</organism>
<dbReference type="Proteomes" id="UP000812966">
    <property type="component" value="Unassembled WGS sequence"/>
</dbReference>
<dbReference type="GO" id="GO:0005634">
    <property type="term" value="C:nucleus"/>
    <property type="evidence" value="ECO:0007669"/>
    <property type="project" value="TreeGrafter"/>
</dbReference>
<dbReference type="EMBL" id="JABELV010000098">
    <property type="protein sequence ID" value="KAG7531180.1"/>
    <property type="molecule type" value="Genomic_DNA"/>
</dbReference>
<feature type="compositionally biased region" description="Polar residues" evidence="2">
    <location>
        <begin position="267"/>
        <end position="278"/>
    </location>
</feature>
<evidence type="ECO:0000313" key="3">
    <source>
        <dbReference type="EMBL" id="KAG7531180.1"/>
    </source>
</evidence>
<evidence type="ECO:0000256" key="1">
    <source>
        <dbReference type="ARBA" id="ARBA00008209"/>
    </source>
</evidence>
<evidence type="ECO:0000256" key="2">
    <source>
        <dbReference type="SAM" id="MobiDB-lite"/>
    </source>
</evidence>
<gene>
    <name evidence="3" type="ORF">FFLO_04539</name>
</gene>
<name>A0A8K0JJ87_9TREE</name>
<dbReference type="Pfam" id="PF04847">
    <property type="entry name" value="Calcipressin"/>
    <property type="match status" value="1"/>
</dbReference>
<comment type="caution">
    <text evidence="3">The sequence shown here is derived from an EMBL/GenBank/DDBJ whole genome shotgun (WGS) entry which is preliminary data.</text>
</comment>
<dbReference type="AlphaFoldDB" id="A0A8K0JJ87"/>
<dbReference type="GO" id="GO:0008597">
    <property type="term" value="F:calcium-dependent protein serine/threonine phosphatase regulator activity"/>
    <property type="evidence" value="ECO:0007669"/>
    <property type="project" value="TreeGrafter"/>
</dbReference>
<dbReference type="InterPro" id="IPR006931">
    <property type="entry name" value="Calcipressin"/>
</dbReference>
<dbReference type="PANTHER" id="PTHR10300">
    <property type="entry name" value="CALCIPRESSIN"/>
    <property type="match status" value="1"/>
</dbReference>
<protein>
    <recommendedName>
        <fullName evidence="5">Calcipressin</fullName>
    </recommendedName>
</protein>
<dbReference type="PANTHER" id="PTHR10300:SF14">
    <property type="entry name" value="PROTEIN SARAH"/>
    <property type="match status" value="1"/>
</dbReference>
<dbReference type="GO" id="GO:0019722">
    <property type="term" value="P:calcium-mediated signaling"/>
    <property type="evidence" value="ECO:0007669"/>
    <property type="project" value="InterPro"/>
</dbReference>
<comment type="similarity">
    <text evidence="1">Belongs to the RCAN family.</text>
</comment>
<proteinExistence type="inferred from homology"/>
<accession>A0A8K0JJ87</accession>
<reference evidence="3" key="1">
    <citation type="submission" date="2020-04" db="EMBL/GenBank/DDBJ databases">
        <title>Analysis of mating type loci in Filobasidium floriforme.</title>
        <authorList>
            <person name="Nowrousian M."/>
        </authorList>
    </citation>
    <scope>NUCLEOTIDE SEQUENCE</scope>
    <source>
        <strain evidence="3">CBS 6242</strain>
    </source>
</reference>
<dbReference type="GO" id="GO:0005737">
    <property type="term" value="C:cytoplasm"/>
    <property type="evidence" value="ECO:0007669"/>
    <property type="project" value="TreeGrafter"/>
</dbReference>
<feature type="region of interest" description="Disordered" evidence="2">
    <location>
        <begin position="121"/>
        <end position="145"/>
    </location>
</feature>
<keyword evidence="4" id="KW-1185">Reference proteome</keyword>
<evidence type="ECO:0000313" key="4">
    <source>
        <dbReference type="Proteomes" id="UP000812966"/>
    </source>
</evidence>